<evidence type="ECO:0000256" key="7">
    <source>
        <dbReference type="SAM" id="Phobius"/>
    </source>
</evidence>
<keyword evidence="6 7" id="KW-0472">Membrane</keyword>
<evidence type="ECO:0000256" key="1">
    <source>
        <dbReference type="ARBA" id="ARBA00004127"/>
    </source>
</evidence>
<keyword evidence="4 7" id="KW-0812">Transmembrane</keyword>
<keyword evidence="9" id="KW-1185">Reference proteome</keyword>
<dbReference type="InterPro" id="IPR051788">
    <property type="entry name" value="MFS_Transporter"/>
</dbReference>
<dbReference type="EMBL" id="KZ302143">
    <property type="protein sequence ID" value="PFH46989.1"/>
    <property type="molecule type" value="Genomic_DNA"/>
</dbReference>
<feature type="transmembrane region" description="Helical" evidence="7">
    <location>
        <begin position="356"/>
        <end position="376"/>
    </location>
</feature>
<dbReference type="SUPFAM" id="SSF103473">
    <property type="entry name" value="MFS general substrate transporter"/>
    <property type="match status" value="1"/>
</dbReference>
<sequence length="413" mass="44932">MTLSLLFAGSTCGFGIGTIVVERILNFLGQFNYKQPRNTLLPASPLLAKLRGNILSKEDIGSSVSQARFLVLIIGCVLHSTHFVLMGIRKGFGSMFLAYAIAAFARALWTAENAYFALGPKQSLGYSYGLWSFGGVVSPLICQAITSKKVPWSHFYFGSLVLSVLNLAFLVLTFRPTDTELNHERREAAAKTTKPLTEDYFSAISSTVEDPFAPSSPTSTERSPNNSTLRLAIAMPLVWALSICSMLYSGTLMVTFLLQARHADPNGAGYVTSGFWGGITVGRFIWGFLTPRLTYTQRKILVQVTLAVALTMHLLIWFTKSIFGNALCASIIGLLYGPVFPAFLSMATDILPTDVHLVSMAIIALLPFIAGTILGVKGAQTLTYFTVASGIVLTCLWAILPSRIPADQMRDKN</sequence>
<feature type="transmembrane region" description="Helical" evidence="7">
    <location>
        <begin position="69"/>
        <end position="88"/>
    </location>
</feature>
<feature type="transmembrane region" description="Helical" evidence="7">
    <location>
        <begin position="128"/>
        <end position="146"/>
    </location>
</feature>
<dbReference type="GO" id="GO:0022857">
    <property type="term" value="F:transmembrane transporter activity"/>
    <property type="evidence" value="ECO:0007669"/>
    <property type="project" value="InterPro"/>
</dbReference>
<dbReference type="Proteomes" id="UP000242287">
    <property type="component" value="Unassembled WGS sequence"/>
</dbReference>
<dbReference type="Gene3D" id="1.20.1250.20">
    <property type="entry name" value="MFS general substrate transporter like domains"/>
    <property type="match status" value="1"/>
</dbReference>
<feature type="transmembrane region" description="Helical" evidence="7">
    <location>
        <begin position="94"/>
        <end position="116"/>
    </location>
</feature>
<dbReference type="GO" id="GO:0016020">
    <property type="term" value="C:membrane"/>
    <property type="evidence" value="ECO:0007669"/>
    <property type="project" value="TreeGrafter"/>
</dbReference>
<keyword evidence="5 7" id="KW-1133">Transmembrane helix</keyword>
<dbReference type="Pfam" id="PF07690">
    <property type="entry name" value="MFS_1"/>
    <property type="match status" value="1"/>
</dbReference>
<evidence type="ECO:0000256" key="2">
    <source>
        <dbReference type="ARBA" id="ARBA00008335"/>
    </source>
</evidence>
<evidence type="ECO:0000313" key="8">
    <source>
        <dbReference type="EMBL" id="PFH46989.1"/>
    </source>
</evidence>
<feature type="transmembrane region" description="Helical" evidence="7">
    <location>
        <begin position="300"/>
        <end position="318"/>
    </location>
</feature>
<organism evidence="8 9">
    <name type="scientific">Amanita thiersii Skay4041</name>
    <dbReference type="NCBI Taxonomy" id="703135"/>
    <lineage>
        <taxon>Eukaryota</taxon>
        <taxon>Fungi</taxon>
        <taxon>Dikarya</taxon>
        <taxon>Basidiomycota</taxon>
        <taxon>Agaricomycotina</taxon>
        <taxon>Agaricomycetes</taxon>
        <taxon>Agaricomycetidae</taxon>
        <taxon>Agaricales</taxon>
        <taxon>Pluteineae</taxon>
        <taxon>Amanitaceae</taxon>
        <taxon>Amanita</taxon>
    </lineage>
</organism>
<evidence type="ECO:0000256" key="4">
    <source>
        <dbReference type="ARBA" id="ARBA00022692"/>
    </source>
</evidence>
<dbReference type="OrthoDB" id="413079at2759"/>
<feature type="transmembrane region" description="Helical" evidence="7">
    <location>
        <begin position="152"/>
        <end position="174"/>
    </location>
</feature>
<accession>A0A2A9N903</accession>
<dbReference type="InterPro" id="IPR011701">
    <property type="entry name" value="MFS"/>
</dbReference>
<feature type="transmembrane region" description="Helical" evidence="7">
    <location>
        <begin position="268"/>
        <end position="288"/>
    </location>
</feature>
<dbReference type="AlphaFoldDB" id="A0A2A9N903"/>
<evidence type="ECO:0000256" key="3">
    <source>
        <dbReference type="ARBA" id="ARBA00022448"/>
    </source>
</evidence>
<feature type="transmembrane region" description="Helical" evidence="7">
    <location>
        <begin position="6"/>
        <end position="25"/>
    </location>
</feature>
<reference evidence="8 9" key="1">
    <citation type="submission" date="2014-02" db="EMBL/GenBank/DDBJ databases">
        <title>Transposable element dynamics among asymbiotic and ectomycorrhizal Amanita fungi.</title>
        <authorList>
            <consortium name="DOE Joint Genome Institute"/>
            <person name="Hess J."/>
            <person name="Skrede I."/>
            <person name="Wolfe B."/>
            <person name="LaButti K."/>
            <person name="Ohm R.A."/>
            <person name="Grigoriev I.V."/>
            <person name="Pringle A."/>
        </authorList>
    </citation>
    <scope>NUCLEOTIDE SEQUENCE [LARGE SCALE GENOMIC DNA]</scope>
    <source>
        <strain evidence="8 9">SKay4041</strain>
    </source>
</reference>
<evidence type="ECO:0008006" key="10">
    <source>
        <dbReference type="Google" id="ProtNLM"/>
    </source>
</evidence>
<comment type="subcellular location">
    <subcellularLocation>
        <location evidence="1">Endomembrane system</location>
        <topology evidence="1">Multi-pass membrane protein</topology>
    </subcellularLocation>
</comment>
<protein>
    <recommendedName>
        <fullName evidence="10">Major facilitator superfamily (MFS) profile domain-containing protein</fullName>
    </recommendedName>
</protein>
<dbReference type="PANTHER" id="PTHR23514">
    <property type="entry name" value="BYPASS OF STOP CODON PROTEIN 6"/>
    <property type="match status" value="1"/>
</dbReference>
<feature type="transmembrane region" description="Helical" evidence="7">
    <location>
        <begin position="229"/>
        <end position="248"/>
    </location>
</feature>
<dbReference type="GO" id="GO:0012505">
    <property type="term" value="C:endomembrane system"/>
    <property type="evidence" value="ECO:0007669"/>
    <property type="project" value="UniProtKB-SubCell"/>
</dbReference>
<evidence type="ECO:0000313" key="9">
    <source>
        <dbReference type="Proteomes" id="UP000242287"/>
    </source>
</evidence>
<keyword evidence="3" id="KW-0813">Transport</keyword>
<dbReference type="InterPro" id="IPR036259">
    <property type="entry name" value="MFS_trans_sf"/>
</dbReference>
<evidence type="ECO:0000256" key="6">
    <source>
        <dbReference type="ARBA" id="ARBA00023136"/>
    </source>
</evidence>
<dbReference type="PANTHER" id="PTHR23514:SF3">
    <property type="entry name" value="BYPASS OF STOP CODON PROTEIN 6"/>
    <property type="match status" value="1"/>
</dbReference>
<name>A0A2A9N903_9AGAR</name>
<feature type="transmembrane region" description="Helical" evidence="7">
    <location>
        <begin position="382"/>
        <end position="400"/>
    </location>
</feature>
<proteinExistence type="inferred from homology"/>
<comment type="similarity">
    <text evidence="2">Belongs to the major facilitator superfamily.</text>
</comment>
<evidence type="ECO:0000256" key="5">
    <source>
        <dbReference type="ARBA" id="ARBA00022989"/>
    </source>
</evidence>
<feature type="transmembrane region" description="Helical" evidence="7">
    <location>
        <begin position="324"/>
        <end position="344"/>
    </location>
</feature>
<gene>
    <name evidence="8" type="ORF">AMATHDRAFT_77416</name>
</gene>